<keyword evidence="2" id="KW-1185">Reference proteome</keyword>
<name>A0ABX9ZX22_9BURK</name>
<comment type="caution">
    <text evidence="1">The sequence shown here is derived from an EMBL/GenBank/DDBJ whole genome shotgun (WGS) entry which is preliminary data.</text>
</comment>
<reference evidence="1 2" key="1">
    <citation type="submission" date="2018-12" db="EMBL/GenBank/DDBJ databases">
        <title>The genome sequences of strain 502.</title>
        <authorList>
            <person name="Gao J."/>
            <person name="Sun J."/>
        </authorList>
    </citation>
    <scope>NUCLEOTIDE SEQUENCE [LARGE SCALE GENOMIC DNA]</scope>
    <source>
        <strain evidence="1 2">502</strain>
    </source>
</reference>
<proteinExistence type="predicted"/>
<dbReference type="Proteomes" id="UP000271137">
    <property type="component" value="Unassembled WGS sequence"/>
</dbReference>
<protein>
    <submittedName>
        <fullName evidence="1">Uncharacterized protein</fullName>
    </submittedName>
</protein>
<organism evidence="1 2">
    <name type="scientific">Variovorax beijingensis</name>
    <dbReference type="NCBI Taxonomy" id="2496117"/>
    <lineage>
        <taxon>Bacteria</taxon>
        <taxon>Pseudomonadati</taxon>
        <taxon>Pseudomonadota</taxon>
        <taxon>Betaproteobacteria</taxon>
        <taxon>Burkholderiales</taxon>
        <taxon>Comamonadaceae</taxon>
        <taxon>Variovorax</taxon>
    </lineage>
</organism>
<evidence type="ECO:0000313" key="1">
    <source>
        <dbReference type="EMBL" id="RSZ28796.1"/>
    </source>
</evidence>
<gene>
    <name evidence="1" type="ORF">EJO66_31105</name>
</gene>
<accession>A0ABX9ZX22</accession>
<sequence length="127" mass="14760">MTLEDLKERGREEGLNLLGIPTAHEEARLAGRHGSTWWEATTHIGMKYRTEREIASIRAAFDEGVDLRQRNVRCFCNRCLMPPEIVERERKRWAYAARRHDELTAEGRSPDVISKLIRDELDRGMAL</sequence>
<evidence type="ECO:0000313" key="2">
    <source>
        <dbReference type="Proteomes" id="UP000271137"/>
    </source>
</evidence>
<dbReference type="RefSeq" id="WP_125967093.1">
    <property type="nucleotide sequence ID" value="NZ_RXFQ01000033.1"/>
</dbReference>
<dbReference type="EMBL" id="RXFQ01000033">
    <property type="protein sequence ID" value="RSZ28796.1"/>
    <property type="molecule type" value="Genomic_DNA"/>
</dbReference>